<dbReference type="RefSeq" id="WP_006913242.1">
    <property type="nucleotide sequence ID" value="NZ_AFNV02000001.1"/>
</dbReference>
<feature type="region of interest" description="Disordered" evidence="1">
    <location>
        <begin position="37"/>
        <end position="109"/>
    </location>
</feature>
<keyword evidence="4" id="KW-1185">Reference proteome</keyword>
<dbReference type="STRING" id="1033802.SSPSH_000182"/>
<reference evidence="3 4" key="1">
    <citation type="journal article" date="2011" name="J. Bacteriol.">
        <title>Genome sequence of Salinisphaera shabanensis, a gammaproteobacterium from the harsh, variable environment of the brine-seawater interface of the Shaban Deep in the Red Sea.</title>
        <authorList>
            <person name="Antunes A."/>
            <person name="Alam I."/>
            <person name="Bajic V.B."/>
            <person name="Stingl U."/>
        </authorList>
    </citation>
    <scope>NUCLEOTIDE SEQUENCE [LARGE SCALE GENOMIC DNA]</scope>
    <source>
        <strain evidence="3 4">E1L3A</strain>
    </source>
</reference>
<feature type="compositionally biased region" description="Basic and acidic residues" evidence="1">
    <location>
        <begin position="80"/>
        <end position="109"/>
    </location>
</feature>
<proteinExistence type="predicted"/>
<accession>U2ET25</accession>
<evidence type="ECO:0000313" key="3">
    <source>
        <dbReference type="EMBL" id="ERJ20840.1"/>
    </source>
</evidence>
<keyword evidence="2" id="KW-0732">Signal</keyword>
<protein>
    <recommendedName>
        <fullName evidence="5">Secreted protein</fullName>
    </recommendedName>
</protein>
<evidence type="ECO:0008006" key="5">
    <source>
        <dbReference type="Google" id="ProtNLM"/>
    </source>
</evidence>
<evidence type="ECO:0000256" key="1">
    <source>
        <dbReference type="SAM" id="MobiDB-lite"/>
    </source>
</evidence>
<dbReference type="EMBL" id="AFNV02000001">
    <property type="protein sequence ID" value="ERJ20840.1"/>
    <property type="molecule type" value="Genomic_DNA"/>
</dbReference>
<evidence type="ECO:0000256" key="2">
    <source>
        <dbReference type="SAM" id="SignalP"/>
    </source>
</evidence>
<dbReference type="Proteomes" id="UP000006242">
    <property type="component" value="Unassembled WGS sequence"/>
</dbReference>
<feature type="chain" id="PRO_5004627087" description="Secreted protein" evidence="2">
    <location>
        <begin position="30"/>
        <end position="109"/>
    </location>
</feature>
<comment type="caution">
    <text evidence="3">The sequence shown here is derived from an EMBL/GenBank/DDBJ whole genome shotgun (WGS) entry which is preliminary data.</text>
</comment>
<sequence length="109" mass="11865">MTQFSNRAIRWTGVLLFACSLGWTANALAAEDDTMAHDNGAMSHDSEMNHDPAMSDDNMAANPGADGPQGDSTYQNQLDPAHDKSHDDMSHDTDMEADETHHQGDDSDM</sequence>
<evidence type="ECO:0000313" key="4">
    <source>
        <dbReference type="Proteomes" id="UP000006242"/>
    </source>
</evidence>
<reference evidence="3 4" key="2">
    <citation type="journal article" date="2013" name="PLoS ONE">
        <title>INDIGO - INtegrated Data Warehouse of MIcrobial GenOmes with Examples from the Red Sea Extremophiles.</title>
        <authorList>
            <person name="Alam I."/>
            <person name="Antunes A."/>
            <person name="Kamau A.A."/>
            <person name="Ba Alawi W."/>
            <person name="Kalkatawi M."/>
            <person name="Stingl U."/>
            <person name="Bajic V.B."/>
        </authorList>
    </citation>
    <scope>NUCLEOTIDE SEQUENCE [LARGE SCALE GENOMIC DNA]</scope>
    <source>
        <strain evidence="3 4">E1L3A</strain>
    </source>
</reference>
<dbReference type="OrthoDB" id="10004504at2"/>
<gene>
    <name evidence="3" type="ORF">SSPSH_000182</name>
</gene>
<name>U2ET25_9GAMM</name>
<feature type="signal peptide" evidence="2">
    <location>
        <begin position="1"/>
        <end position="29"/>
    </location>
</feature>
<organism evidence="3 4">
    <name type="scientific">Salinisphaera shabanensis E1L3A</name>
    <dbReference type="NCBI Taxonomy" id="1033802"/>
    <lineage>
        <taxon>Bacteria</taxon>
        <taxon>Pseudomonadati</taxon>
        <taxon>Pseudomonadota</taxon>
        <taxon>Gammaproteobacteria</taxon>
        <taxon>Salinisphaerales</taxon>
        <taxon>Salinisphaeraceae</taxon>
        <taxon>Salinisphaera</taxon>
    </lineage>
</organism>
<dbReference type="AlphaFoldDB" id="U2ET25"/>